<dbReference type="AlphaFoldDB" id="A0A4U3FC84"/>
<dbReference type="Proteomes" id="UP000306393">
    <property type="component" value="Unassembled WGS sequence"/>
</dbReference>
<comment type="caution">
    <text evidence="1">The sequence shown here is derived from an EMBL/GenBank/DDBJ whole genome shotgun (WGS) entry which is preliminary data.</text>
</comment>
<accession>A0A4U3FC84</accession>
<gene>
    <name evidence="1" type="primary">cas6f</name>
    <name evidence="1" type="ORF">EpCFBP13511_09195</name>
</gene>
<dbReference type="InterPro" id="IPR042564">
    <property type="entry name" value="CRISPR-Cas6/Csy4_sf"/>
</dbReference>
<dbReference type="NCBIfam" id="TIGR02563">
    <property type="entry name" value="cas_Csy4"/>
    <property type="match status" value="1"/>
</dbReference>
<dbReference type="InterPro" id="IPR013396">
    <property type="entry name" value="CRISPR-assoc_prot_Csy4"/>
</dbReference>
<evidence type="ECO:0000313" key="1">
    <source>
        <dbReference type="EMBL" id="TKJ91338.1"/>
    </source>
</evidence>
<dbReference type="GO" id="GO:0043571">
    <property type="term" value="P:maintenance of CRISPR repeat elements"/>
    <property type="evidence" value="ECO:0007669"/>
    <property type="project" value="InterPro"/>
</dbReference>
<dbReference type="GO" id="GO:0004519">
    <property type="term" value="F:endonuclease activity"/>
    <property type="evidence" value="ECO:0007669"/>
    <property type="project" value="InterPro"/>
</dbReference>
<dbReference type="RefSeq" id="WP_137269076.1">
    <property type="nucleotide sequence ID" value="NZ_QGAC01000007.1"/>
</dbReference>
<dbReference type="Gene3D" id="3.30.70.2540">
    <property type="entry name" value="CRISPR-associated endoribonuclease Cas6/Csy4"/>
    <property type="match status" value="1"/>
</dbReference>
<dbReference type="EMBL" id="QGAC01000007">
    <property type="protein sequence ID" value="TKJ91338.1"/>
    <property type="molecule type" value="Genomic_DNA"/>
</dbReference>
<reference evidence="1 2" key="1">
    <citation type="journal article" date="2019" name="Sci. Rep.">
        <title>Differences in resource use lead to coexistence of seed-transmitted microbial populations.</title>
        <authorList>
            <person name="Torres-Cortes G."/>
            <person name="Garcia B.J."/>
            <person name="Compant S."/>
            <person name="Rezki S."/>
            <person name="Jones P."/>
            <person name="Preveaux A."/>
            <person name="Briand M."/>
            <person name="Roulet A."/>
            <person name="Bouchez O."/>
            <person name="Jacobson D."/>
            <person name="Barret M."/>
        </authorList>
    </citation>
    <scope>NUCLEOTIDE SEQUENCE [LARGE SCALE GENOMIC DNA]</scope>
    <source>
        <strain evidence="1 2">CFBP13511</strain>
    </source>
</reference>
<dbReference type="CDD" id="cd09739">
    <property type="entry name" value="Cas6_I-F"/>
    <property type="match status" value="1"/>
</dbReference>
<dbReference type="OrthoDB" id="259831at2"/>
<name>A0A4U3FC84_9GAMM</name>
<sequence>MDYYQDIRVVADAEVSEQVIMARLFMRLHQFTGKVAEGRIGISFPQVKKTLGNQLRIHGTQADLTTLKQSSWLQGVLDYISCGEITAIPQTVSWRVVRRVQVKSSAERLRRRSVSKGWLSEAEAQQRISVCDEQRSHLPYLLIKSGSNGHAYPLFIEHGPIQSSQTTGSFNSYGLSATQTIPWF</sequence>
<proteinExistence type="predicted"/>
<protein>
    <submittedName>
        <fullName evidence="1">Type I-F CRISPR-associated endoribonuclease Cas6/Csy4</fullName>
    </submittedName>
</protein>
<dbReference type="Pfam" id="PF09618">
    <property type="entry name" value="Cas_Csy4"/>
    <property type="match status" value="1"/>
</dbReference>
<organism evidence="1 2">
    <name type="scientific">Erwinia persicina</name>
    <dbReference type="NCBI Taxonomy" id="55211"/>
    <lineage>
        <taxon>Bacteria</taxon>
        <taxon>Pseudomonadati</taxon>
        <taxon>Pseudomonadota</taxon>
        <taxon>Gammaproteobacteria</taxon>
        <taxon>Enterobacterales</taxon>
        <taxon>Erwiniaceae</taxon>
        <taxon>Erwinia</taxon>
    </lineage>
</organism>
<evidence type="ECO:0000313" key="2">
    <source>
        <dbReference type="Proteomes" id="UP000306393"/>
    </source>
</evidence>